<dbReference type="GO" id="GO:0003723">
    <property type="term" value="F:RNA binding"/>
    <property type="evidence" value="ECO:0007669"/>
    <property type="project" value="UniProtKB-UniRule"/>
</dbReference>
<dbReference type="OrthoDB" id="271725at2759"/>
<dbReference type="PROSITE" id="PS50102">
    <property type="entry name" value="RRM"/>
    <property type="match status" value="2"/>
</dbReference>
<sequence length="453" mass="50342">MSERKERTNGGNSRKANPPPQHQYQLQQHPQQQHFVTPSSPTYPPYATFVDVPTQVIYDPNDPNNTTYAYVYPLSPQFSVQYYSTDNAARYGSYPGSPVLHPHLAAHYHSPQMHPSSPPFSPTLASPPTHATFVLPHHQQHFPPLHISSPLLNASSSPPQHQFIQPLTFDLKKRQEQLEQEYHLTQFHPQNIYVRGLSATETDESFLELCKVYGPISSSKAIIDQKSGECKGYGFAMFEDQDHCQLAIQGLNAAGYQASLARVGQESFSSRLRSLQDENSTNIYISNLPVSMDEEGLEELFKPYQTISNRILRDPQSGISRGVGFARLGDRQSASAIIDKYNGHSISGSSAPLQVRFADSPAQKKLKSQTSSTKKVKNQRGDNAVFPFPIRPMMPITPETMLGIAPSSSNSYSRSIVTTEPIQDLSDIDSLSTAVNQLDLKEKNNTGSGLVRQ</sequence>
<dbReference type="Pfam" id="PF00076">
    <property type="entry name" value="RRM_1"/>
    <property type="match status" value="2"/>
</dbReference>
<proteinExistence type="predicted"/>
<dbReference type="PANTHER" id="PTHR24012">
    <property type="entry name" value="RNA BINDING PROTEIN"/>
    <property type="match status" value="1"/>
</dbReference>
<protein>
    <recommendedName>
        <fullName evidence="5">RRM domain-containing protein</fullName>
    </recommendedName>
</protein>
<dbReference type="InterPro" id="IPR035979">
    <property type="entry name" value="RBD_domain_sf"/>
</dbReference>
<dbReference type="SMART" id="SM00360">
    <property type="entry name" value="RRM"/>
    <property type="match status" value="2"/>
</dbReference>
<feature type="region of interest" description="Disordered" evidence="4">
    <location>
        <begin position="1"/>
        <end position="40"/>
    </location>
</feature>
<evidence type="ECO:0000256" key="1">
    <source>
        <dbReference type="ARBA" id="ARBA00022737"/>
    </source>
</evidence>
<dbReference type="InterPro" id="IPR012677">
    <property type="entry name" value="Nucleotide-bd_a/b_plait_sf"/>
</dbReference>
<keyword evidence="7" id="KW-1185">Reference proteome</keyword>
<feature type="domain" description="RRM" evidence="5">
    <location>
        <begin position="281"/>
        <end position="360"/>
    </location>
</feature>
<dbReference type="EMBL" id="LN733737">
    <property type="protein sequence ID" value="CEP17820.1"/>
    <property type="molecule type" value="Genomic_DNA"/>
</dbReference>
<evidence type="ECO:0000256" key="2">
    <source>
        <dbReference type="ARBA" id="ARBA00022884"/>
    </source>
</evidence>
<evidence type="ECO:0000256" key="3">
    <source>
        <dbReference type="PROSITE-ProRule" id="PRU00176"/>
    </source>
</evidence>
<keyword evidence="1" id="KW-0677">Repeat</keyword>
<gene>
    <name evidence="6" type="primary">PARPA_12120.1 scaffold 44939</name>
</gene>
<keyword evidence="2 3" id="KW-0694">RNA-binding</keyword>
<name>A0A0B7NQM8_9FUNG</name>
<feature type="compositionally biased region" description="Low complexity" evidence="4">
    <location>
        <begin position="22"/>
        <end position="40"/>
    </location>
</feature>
<feature type="domain" description="RRM" evidence="5">
    <location>
        <begin position="190"/>
        <end position="268"/>
    </location>
</feature>
<accession>A0A0B7NQM8</accession>
<reference evidence="6 7" key="1">
    <citation type="submission" date="2014-09" db="EMBL/GenBank/DDBJ databases">
        <authorList>
            <person name="Ellenberger Sabrina"/>
        </authorList>
    </citation>
    <scope>NUCLEOTIDE SEQUENCE [LARGE SCALE GENOMIC DNA]</scope>
    <source>
        <strain evidence="6 7">CBS 412.66</strain>
    </source>
</reference>
<dbReference type="SUPFAM" id="SSF54928">
    <property type="entry name" value="RNA-binding domain, RBD"/>
    <property type="match status" value="2"/>
</dbReference>
<dbReference type="InterPro" id="IPR000504">
    <property type="entry name" value="RRM_dom"/>
</dbReference>
<dbReference type="AlphaFoldDB" id="A0A0B7NQM8"/>
<evidence type="ECO:0000259" key="5">
    <source>
        <dbReference type="PROSITE" id="PS50102"/>
    </source>
</evidence>
<feature type="region of interest" description="Disordered" evidence="4">
    <location>
        <begin position="365"/>
        <end position="390"/>
    </location>
</feature>
<evidence type="ECO:0000313" key="7">
    <source>
        <dbReference type="Proteomes" id="UP000054107"/>
    </source>
</evidence>
<evidence type="ECO:0000256" key="4">
    <source>
        <dbReference type="SAM" id="MobiDB-lite"/>
    </source>
</evidence>
<organism evidence="6 7">
    <name type="scientific">Parasitella parasitica</name>
    <dbReference type="NCBI Taxonomy" id="35722"/>
    <lineage>
        <taxon>Eukaryota</taxon>
        <taxon>Fungi</taxon>
        <taxon>Fungi incertae sedis</taxon>
        <taxon>Mucoromycota</taxon>
        <taxon>Mucoromycotina</taxon>
        <taxon>Mucoromycetes</taxon>
        <taxon>Mucorales</taxon>
        <taxon>Mucorineae</taxon>
        <taxon>Mucoraceae</taxon>
        <taxon>Parasitella</taxon>
    </lineage>
</organism>
<evidence type="ECO:0000313" key="6">
    <source>
        <dbReference type="EMBL" id="CEP17820.1"/>
    </source>
</evidence>
<dbReference type="Gene3D" id="3.30.70.330">
    <property type="match status" value="2"/>
</dbReference>
<dbReference type="Proteomes" id="UP000054107">
    <property type="component" value="Unassembled WGS sequence"/>
</dbReference>